<dbReference type="PANTHER" id="PTHR46966">
    <property type="entry name" value="HOMEOBOX EXPRESSED IN ES CELLS 1"/>
    <property type="match status" value="1"/>
</dbReference>
<dbReference type="EMBL" id="QEAO01000004">
    <property type="protein sequence ID" value="TPX36547.1"/>
    <property type="molecule type" value="Genomic_DNA"/>
</dbReference>
<dbReference type="PROSITE" id="PS00027">
    <property type="entry name" value="HOMEOBOX_1"/>
    <property type="match status" value="1"/>
</dbReference>
<feature type="domain" description="Homeobox" evidence="10">
    <location>
        <begin position="277"/>
        <end position="329"/>
    </location>
</feature>
<comment type="subcellular location">
    <subcellularLocation>
        <location evidence="1 7 8">Nucleus</location>
    </subcellularLocation>
</comment>
<accession>A0A507C686</accession>
<dbReference type="Pfam" id="PF00046">
    <property type="entry name" value="Homeodomain"/>
    <property type="match status" value="1"/>
</dbReference>
<dbReference type="PANTHER" id="PTHR46966:SF1">
    <property type="entry name" value="HOMEOBOX EXPRESSED IN ES CELLS 1"/>
    <property type="match status" value="1"/>
</dbReference>
<evidence type="ECO:0000256" key="2">
    <source>
        <dbReference type="ARBA" id="ARBA00006791"/>
    </source>
</evidence>
<evidence type="ECO:0000256" key="7">
    <source>
        <dbReference type="PROSITE-ProRule" id="PRU00108"/>
    </source>
</evidence>
<keyword evidence="4 7" id="KW-0238">DNA-binding</keyword>
<dbReference type="GO" id="GO:0001227">
    <property type="term" value="F:DNA-binding transcription repressor activity, RNA polymerase II-specific"/>
    <property type="evidence" value="ECO:0007669"/>
    <property type="project" value="TreeGrafter"/>
</dbReference>
<dbReference type="SMART" id="SM00389">
    <property type="entry name" value="HOX"/>
    <property type="match status" value="1"/>
</dbReference>
<evidence type="ECO:0000256" key="6">
    <source>
        <dbReference type="ARBA" id="ARBA00023242"/>
    </source>
</evidence>
<dbReference type="Gene3D" id="1.10.10.60">
    <property type="entry name" value="Homeodomain-like"/>
    <property type="match status" value="1"/>
</dbReference>
<feature type="region of interest" description="Disordered" evidence="9">
    <location>
        <begin position="234"/>
        <end position="275"/>
    </location>
</feature>
<evidence type="ECO:0000313" key="11">
    <source>
        <dbReference type="EMBL" id="TPX36547.1"/>
    </source>
</evidence>
<proteinExistence type="inferred from homology"/>
<dbReference type="PROSITE" id="PS50071">
    <property type="entry name" value="HOMEOBOX_2"/>
    <property type="match status" value="1"/>
</dbReference>
<dbReference type="InterPro" id="IPR043402">
    <property type="entry name" value="Hesx1"/>
</dbReference>
<dbReference type="SUPFAM" id="SSF46689">
    <property type="entry name" value="Homeodomain-like"/>
    <property type="match status" value="1"/>
</dbReference>
<sequence>MFYDPTAVFQARRLSMNQSFNLDVTLAQLLSPVLATPIFQYLNFMDETSNLKLSLPDSSSEWTEYLGKDILSGHSYSISDMEIQIPAYSSPAYSSPAASEESFPHYSNGEMSGLEAGIDCLLSPITLDFAKLAIVRNLLCQTIVDTDNNKCSGAASPVYAKDLSSQIGSLSPVYEATDVAPQIGSLDTTCDSNSSQVYEAVSRIYARRDSGIEFEPYMPQFANKDIVNQAISEEDTYENPDVVSSNDSDDDEYDAEVARKHTSKSRRNSAVTAGNGRITKPSVKVLSKVFELTCYPETNIRELLAKKMDMKPRAVQIWFQNKRQHLKASGVSEGLRTKKGGDTFRAPVDQVLPEDVEMWCAEAGF</sequence>
<dbReference type="GO" id="GO:0005634">
    <property type="term" value="C:nucleus"/>
    <property type="evidence" value="ECO:0007669"/>
    <property type="project" value="UniProtKB-SubCell"/>
</dbReference>
<dbReference type="GO" id="GO:0000978">
    <property type="term" value="F:RNA polymerase II cis-regulatory region sequence-specific DNA binding"/>
    <property type="evidence" value="ECO:0007669"/>
    <property type="project" value="TreeGrafter"/>
</dbReference>
<comment type="caution">
    <text evidence="11">The sequence shown here is derived from an EMBL/GenBank/DDBJ whole genome shotgun (WGS) entry which is preliminary data.</text>
</comment>
<evidence type="ECO:0000256" key="4">
    <source>
        <dbReference type="ARBA" id="ARBA00023125"/>
    </source>
</evidence>
<gene>
    <name evidence="11" type="ORF">SmJEL517_g01239</name>
</gene>
<evidence type="ECO:0000256" key="8">
    <source>
        <dbReference type="RuleBase" id="RU000682"/>
    </source>
</evidence>
<dbReference type="InterPro" id="IPR017970">
    <property type="entry name" value="Homeobox_CS"/>
</dbReference>
<keyword evidence="3" id="KW-0217">Developmental protein</keyword>
<evidence type="ECO:0000259" key="10">
    <source>
        <dbReference type="PROSITE" id="PS50071"/>
    </source>
</evidence>
<protein>
    <recommendedName>
        <fullName evidence="10">Homeobox domain-containing protein</fullName>
    </recommendedName>
</protein>
<reference evidence="11 12" key="1">
    <citation type="journal article" date="2019" name="Sci. Rep.">
        <title>Comparative genomics of chytrid fungi reveal insights into the obligate biotrophic and pathogenic lifestyle of Synchytrium endobioticum.</title>
        <authorList>
            <person name="van de Vossenberg B.T.L.H."/>
            <person name="Warris S."/>
            <person name="Nguyen H.D.T."/>
            <person name="van Gent-Pelzer M.P.E."/>
            <person name="Joly D.L."/>
            <person name="van de Geest H.C."/>
            <person name="Bonants P.J.M."/>
            <person name="Smith D.S."/>
            <person name="Levesque C.A."/>
            <person name="van der Lee T.A.J."/>
        </authorList>
    </citation>
    <scope>NUCLEOTIDE SEQUENCE [LARGE SCALE GENOMIC DNA]</scope>
    <source>
        <strain evidence="11 12">JEL517</strain>
    </source>
</reference>
<keyword evidence="6 7" id="KW-0539">Nucleus</keyword>
<dbReference type="OrthoDB" id="6159439at2759"/>
<comment type="similarity">
    <text evidence="2">Belongs to the ANF homeobox family.</text>
</comment>
<evidence type="ECO:0000256" key="1">
    <source>
        <dbReference type="ARBA" id="ARBA00004123"/>
    </source>
</evidence>
<keyword evidence="12" id="KW-1185">Reference proteome</keyword>
<dbReference type="InterPro" id="IPR001356">
    <property type="entry name" value="HD"/>
</dbReference>
<dbReference type="GeneID" id="42002464"/>
<feature type="DNA-binding region" description="Homeobox" evidence="7">
    <location>
        <begin position="279"/>
        <end position="330"/>
    </location>
</feature>
<name>A0A507C686_9FUNG</name>
<keyword evidence="5 7" id="KW-0371">Homeobox</keyword>
<organism evidence="11 12">
    <name type="scientific">Synchytrium microbalum</name>
    <dbReference type="NCBI Taxonomy" id="1806994"/>
    <lineage>
        <taxon>Eukaryota</taxon>
        <taxon>Fungi</taxon>
        <taxon>Fungi incertae sedis</taxon>
        <taxon>Chytridiomycota</taxon>
        <taxon>Chytridiomycota incertae sedis</taxon>
        <taxon>Chytridiomycetes</taxon>
        <taxon>Synchytriales</taxon>
        <taxon>Synchytriaceae</taxon>
        <taxon>Synchytrium</taxon>
    </lineage>
</organism>
<evidence type="ECO:0000256" key="3">
    <source>
        <dbReference type="ARBA" id="ARBA00022473"/>
    </source>
</evidence>
<dbReference type="CDD" id="cd00086">
    <property type="entry name" value="homeodomain"/>
    <property type="match status" value="1"/>
</dbReference>
<evidence type="ECO:0000256" key="9">
    <source>
        <dbReference type="SAM" id="MobiDB-lite"/>
    </source>
</evidence>
<evidence type="ECO:0000256" key="5">
    <source>
        <dbReference type="ARBA" id="ARBA00023155"/>
    </source>
</evidence>
<dbReference type="STRING" id="1806994.A0A507C686"/>
<dbReference type="AlphaFoldDB" id="A0A507C686"/>
<dbReference type="RefSeq" id="XP_031026761.1">
    <property type="nucleotide sequence ID" value="XM_031167167.1"/>
</dbReference>
<evidence type="ECO:0000313" key="12">
    <source>
        <dbReference type="Proteomes" id="UP000319731"/>
    </source>
</evidence>
<dbReference type="InterPro" id="IPR009057">
    <property type="entry name" value="Homeodomain-like_sf"/>
</dbReference>
<dbReference type="Proteomes" id="UP000319731">
    <property type="component" value="Unassembled WGS sequence"/>
</dbReference>